<evidence type="ECO:0000313" key="2">
    <source>
        <dbReference type="EMBL" id="CAG6543007.1"/>
    </source>
</evidence>
<dbReference type="EMBL" id="HBUE01334460">
    <property type="protein sequence ID" value="CAG6595130.1"/>
    <property type="molecule type" value="Transcribed_RNA"/>
</dbReference>
<evidence type="ECO:0000256" key="1">
    <source>
        <dbReference type="SAM" id="Phobius"/>
    </source>
</evidence>
<dbReference type="EMBL" id="HBUE01227709">
    <property type="protein sequence ID" value="CAG6543008.1"/>
    <property type="molecule type" value="Transcribed_RNA"/>
</dbReference>
<proteinExistence type="predicted"/>
<keyword evidence="1" id="KW-1133">Transmembrane helix</keyword>
<dbReference type="EMBL" id="HBUE01227708">
    <property type="protein sequence ID" value="CAG6543007.1"/>
    <property type="molecule type" value="Transcribed_RNA"/>
</dbReference>
<reference evidence="2" key="1">
    <citation type="submission" date="2021-05" db="EMBL/GenBank/DDBJ databases">
        <authorList>
            <person name="Alioto T."/>
            <person name="Alioto T."/>
            <person name="Gomez Garrido J."/>
        </authorList>
    </citation>
    <scope>NUCLEOTIDE SEQUENCE</scope>
</reference>
<dbReference type="EMBL" id="HBUE01334457">
    <property type="protein sequence ID" value="CAG6595127.1"/>
    <property type="molecule type" value="Transcribed_RNA"/>
</dbReference>
<protein>
    <submittedName>
        <fullName evidence="2">(northern house mosquito) hypothetical protein</fullName>
    </submittedName>
</protein>
<keyword evidence="1" id="KW-0812">Transmembrane</keyword>
<accession>A0A8D8MW13</accession>
<sequence>MCMLLHAILPSDFLLCGCNFFLLFSFVDKRLNLTKIDRTKFNKKKTGTEITDKVWVGFSDSFDESFVWGKFWVLKRFEGVALLCLRRVVLIEGDEDVTEAFVELKMEGFGNNKMAVAFKKGGCFLCFSFVCTN</sequence>
<dbReference type="EMBL" id="HBUE01227706">
    <property type="protein sequence ID" value="CAG6543005.1"/>
    <property type="molecule type" value="Transcribed_RNA"/>
</dbReference>
<keyword evidence="1" id="KW-0472">Membrane</keyword>
<dbReference type="EMBL" id="HBUE01334459">
    <property type="protein sequence ID" value="CAG6595129.1"/>
    <property type="molecule type" value="Transcribed_RNA"/>
</dbReference>
<dbReference type="AlphaFoldDB" id="A0A8D8MW13"/>
<organism evidence="2">
    <name type="scientific">Culex pipiens</name>
    <name type="common">House mosquito</name>
    <dbReference type="NCBI Taxonomy" id="7175"/>
    <lineage>
        <taxon>Eukaryota</taxon>
        <taxon>Metazoa</taxon>
        <taxon>Ecdysozoa</taxon>
        <taxon>Arthropoda</taxon>
        <taxon>Hexapoda</taxon>
        <taxon>Insecta</taxon>
        <taxon>Pterygota</taxon>
        <taxon>Neoptera</taxon>
        <taxon>Endopterygota</taxon>
        <taxon>Diptera</taxon>
        <taxon>Nematocera</taxon>
        <taxon>Culicoidea</taxon>
        <taxon>Culicidae</taxon>
        <taxon>Culicinae</taxon>
        <taxon>Culicini</taxon>
        <taxon>Culex</taxon>
        <taxon>Culex</taxon>
    </lineage>
</organism>
<name>A0A8D8MW13_CULPI</name>
<feature type="transmembrane region" description="Helical" evidence="1">
    <location>
        <begin position="6"/>
        <end position="27"/>
    </location>
</feature>